<dbReference type="InterPro" id="IPR005479">
    <property type="entry name" value="CPAse_ATP-bd"/>
</dbReference>
<dbReference type="Gene3D" id="3.30.700.40">
    <property type="match status" value="1"/>
</dbReference>
<dbReference type="InterPro" id="IPR050856">
    <property type="entry name" value="Biotin_carboxylase_complex"/>
</dbReference>
<dbReference type="Proteomes" id="UP001200741">
    <property type="component" value="Unassembled WGS sequence"/>
</dbReference>
<comment type="cofactor">
    <cofactor evidence="1">
        <name>biotin</name>
        <dbReference type="ChEBI" id="CHEBI:57586"/>
    </cofactor>
</comment>
<proteinExistence type="predicted"/>
<dbReference type="PROSITE" id="PS50968">
    <property type="entry name" value="BIOTINYL_LIPOYL"/>
    <property type="match status" value="1"/>
</dbReference>
<dbReference type="PANTHER" id="PTHR18866">
    <property type="entry name" value="CARBOXYLASE:PYRUVATE/ACETYL-COA/PROPIONYL-COA CARBOXYLASE"/>
    <property type="match status" value="1"/>
</dbReference>
<evidence type="ECO:0000256" key="5">
    <source>
        <dbReference type="ARBA" id="ARBA00023267"/>
    </source>
</evidence>
<feature type="domain" description="Biotin carboxylation" evidence="9">
    <location>
        <begin position="1"/>
        <end position="451"/>
    </location>
</feature>
<evidence type="ECO:0000256" key="4">
    <source>
        <dbReference type="ARBA" id="ARBA00022840"/>
    </source>
</evidence>
<reference evidence="10 11" key="1">
    <citation type="submission" date="2021-12" db="EMBL/GenBank/DDBJ databases">
        <title>Genome seq of P8.</title>
        <authorList>
            <person name="Seo T."/>
        </authorList>
    </citation>
    <scope>NUCLEOTIDE SEQUENCE [LARGE SCALE GENOMIC DNA]</scope>
    <source>
        <strain evidence="10 11">P8</strain>
    </source>
</reference>
<dbReference type="Pfam" id="PF00364">
    <property type="entry name" value="Biotin_lipoyl"/>
    <property type="match status" value="1"/>
</dbReference>
<keyword evidence="3 6" id="KW-0547">Nucleotide-binding</keyword>
<evidence type="ECO:0000256" key="1">
    <source>
        <dbReference type="ARBA" id="ARBA00001953"/>
    </source>
</evidence>
<dbReference type="PANTHER" id="PTHR18866:SF33">
    <property type="entry name" value="METHYLCROTONOYL-COA CARBOXYLASE SUBUNIT ALPHA, MITOCHONDRIAL-RELATED"/>
    <property type="match status" value="1"/>
</dbReference>
<dbReference type="InterPro" id="IPR001882">
    <property type="entry name" value="Biotin_BS"/>
</dbReference>
<dbReference type="Gene3D" id="2.40.50.100">
    <property type="match status" value="1"/>
</dbReference>
<dbReference type="InterPro" id="IPR011764">
    <property type="entry name" value="Biotin_carboxylation_dom"/>
</dbReference>
<dbReference type="SUPFAM" id="SSF56059">
    <property type="entry name" value="Glutathione synthetase ATP-binding domain-like"/>
    <property type="match status" value="1"/>
</dbReference>
<dbReference type="InterPro" id="IPR048429">
    <property type="entry name" value="MCC_alpha_BT"/>
</dbReference>
<evidence type="ECO:0000259" key="8">
    <source>
        <dbReference type="PROSITE" id="PS50975"/>
    </source>
</evidence>
<evidence type="ECO:0000259" key="9">
    <source>
        <dbReference type="PROSITE" id="PS50979"/>
    </source>
</evidence>
<accession>A0ABS8Y4W3</accession>
<dbReference type="RefSeq" id="WP_233374691.1">
    <property type="nucleotide sequence ID" value="NZ_JAJTWU010000010.1"/>
</dbReference>
<dbReference type="InterPro" id="IPR011054">
    <property type="entry name" value="Rudment_hybrid_motif"/>
</dbReference>
<dbReference type="EMBL" id="JAJTWU010000010">
    <property type="protein sequence ID" value="MCE4557310.1"/>
    <property type="molecule type" value="Genomic_DNA"/>
</dbReference>
<evidence type="ECO:0000256" key="2">
    <source>
        <dbReference type="ARBA" id="ARBA00022598"/>
    </source>
</evidence>
<dbReference type="InterPro" id="IPR000089">
    <property type="entry name" value="Biotin_lipoyl"/>
</dbReference>
<sequence length="660" mass="70791">MFKKILIANRGEIACRVAATARRLGMQTVAVYSEADANARHVKACDEAVLIGGPAPRDSYLQWERILAAAKATGAEAVHPGYGFLSENEAFAQACADAGVVFIGPPPSAIRAMGLKAESKRLMEAAKVPLVPGYHGADQDPALLKREAGRIGYPVLIKASAGGGGKGMRAVYSDDEFDAALASCKREAINSFGDDAVLIERYVQKPRHIEIQVFGDSQGDCVYLFERDCSVQRRHQKVLEEAPAPGMTAERRAQMGEAAVAAAKAVGYVGAGTVEFIAEQDGRFYFMEMNTRLQVEHPVTEAITGQDLVEWQLRVASGEPLPLKQHELRMRGHAIEARICAENPDGGFLPATGTLDVARWPSHVAFQQGDVRIDAGVREGDAISPFYDSMIAKLIVWGEDRAQALARLDAALRDTHIVGLHTNVAFLRRCAATASFAGADLDTGLIEREKAQLFDQPGLPLRISAAAVVAHTLALEAAAQDADPWSARDGFRLFGAASRRFDLDAGGMHHEVRLSRHHRGGMTLTVGGETIEFAVQSLDAETHELFLGTDRVRVKTYAQGERVAVFAPTGSAVLTEVDLIAHAGDGPPEGGRLTAPMPGKLIAFLAQAGDTVTQGQPLAVMEAMKMEHTISAPRDGKVAELLFAVGDQVTDGAELLRLEV</sequence>
<organism evidence="10 11">
    <name type="scientific">Pelomonas cellulosilytica</name>
    <dbReference type="NCBI Taxonomy" id="2906762"/>
    <lineage>
        <taxon>Bacteria</taxon>
        <taxon>Pseudomonadati</taxon>
        <taxon>Pseudomonadota</taxon>
        <taxon>Betaproteobacteria</taxon>
        <taxon>Burkholderiales</taxon>
        <taxon>Sphaerotilaceae</taxon>
        <taxon>Roseateles</taxon>
    </lineage>
</organism>
<dbReference type="Pfam" id="PF02786">
    <property type="entry name" value="CPSase_L_D2"/>
    <property type="match status" value="1"/>
</dbReference>
<keyword evidence="11" id="KW-1185">Reference proteome</keyword>
<dbReference type="InterPro" id="IPR016185">
    <property type="entry name" value="PreATP-grasp_dom_sf"/>
</dbReference>
<keyword evidence="4 6" id="KW-0067">ATP-binding</keyword>
<dbReference type="InterPro" id="IPR011761">
    <property type="entry name" value="ATP-grasp"/>
</dbReference>
<dbReference type="InterPro" id="IPR005482">
    <property type="entry name" value="Biotin_COase_C"/>
</dbReference>
<evidence type="ECO:0000313" key="11">
    <source>
        <dbReference type="Proteomes" id="UP001200741"/>
    </source>
</evidence>
<dbReference type="CDD" id="cd06850">
    <property type="entry name" value="biotinyl_domain"/>
    <property type="match status" value="1"/>
</dbReference>
<dbReference type="PROSITE" id="PS00867">
    <property type="entry name" value="CPSASE_2"/>
    <property type="match status" value="1"/>
</dbReference>
<dbReference type="PROSITE" id="PS00188">
    <property type="entry name" value="BIOTIN"/>
    <property type="match status" value="1"/>
</dbReference>
<protein>
    <submittedName>
        <fullName evidence="10">Acetyl/propionyl/methylcrotonyl-CoA carboxylase subunit alpha</fullName>
    </submittedName>
</protein>
<dbReference type="PROSITE" id="PS50979">
    <property type="entry name" value="BC"/>
    <property type="match status" value="1"/>
</dbReference>
<gene>
    <name evidence="10" type="ORF">LXT13_23215</name>
</gene>
<evidence type="ECO:0000256" key="3">
    <source>
        <dbReference type="ARBA" id="ARBA00022741"/>
    </source>
</evidence>
<dbReference type="Pfam" id="PF02785">
    <property type="entry name" value="Biotin_carb_C"/>
    <property type="match status" value="1"/>
</dbReference>
<dbReference type="PROSITE" id="PS50975">
    <property type="entry name" value="ATP_GRASP"/>
    <property type="match status" value="1"/>
</dbReference>
<dbReference type="Gene3D" id="3.30.470.20">
    <property type="entry name" value="ATP-grasp fold, B domain"/>
    <property type="match status" value="1"/>
</dbReference>
<dbReference type="Pfam" id="PF21139">
    <property type="entry name" value="BT_MCC_alpha"/>
    <property type="match status" value="1"/>
</dbReference>
<comment type="caution">
    <text evidence="10">The sequence shown here is derived from an EMBL/GenBank/DDBJ whole genome shotgun (WGS) entry which is preliminary data.</text>
</comment>
<dbReference type="InterPro" id="IPR011053">
    <property type="entry name" value="Single_hybrid_motif"/>
</dbReference>
<keyword evidence="5" id="KW-0092">Biotin</keyword>
<dbReference type="SUPFAM" id="SSF51230">
    <property type="entry name" value="Single hybrid motif"/>
    <property type="match status" value="1"/>
</dbReference>
<feature type="domain" description="ATP-grasp" evidence="8">
    <location>
        <begin position="120"/>
        <end position="317"/>
    </location>
</feature>
<evidence type="ECO:0000313" key="10">
    <source>
        <dbReference type="EMBL" id="MCE4557310.1"/>
    </source>
</evidence>
<dbReference type="PROSITE" id="PS00866">
    <property type="entry name" value="CPSASE_1"/>
    <property type="match status" value="1"/>
</dbReference>
<dbReference type="SMART" id="SM00878">
    <property type="entry name" value="Biotin_carb_C"/>
    <property type="match status" value="1"/>
</dbReference>
<evidence type="ECO:0000256" key="6">
    <source>
        <dbReference type="PROSITE-ProRule" id="PRU00409"/>
    </source>
</evidence>
<dbReference type="InterPro" id="IPR005481">
    <property type="entry name" value="BC-like_N"/>
</dbReference>
<feature type="domain" description="Lipoyl-binding" evidence="7">
    <location>
        <begin position="582"/>
        <end position="659"/>
    </location>
</feature>
<dbReference type="Pfam" id="PF00289">
    <property type="entry name" value="Biotin_carb_N"/>
    <property type="match status" value="1"/>
</dbReference>
<keyword evidence="2" id="KW-0436">Ligase</keyword>
<dbReference type="SUPFAM" id="SSF51246">
    <property type="entry name" value="Rudiment single hybrid motif"/>
    <property type="match status" value="1"/>
</dbReference>
<dbReference type="SUPFAM" id="SSF52440">
    <property type="entry name" value="PreATP-grasp domain"/>
    <property type="match status" value="1"/>
</dbReference>
<name>A0ABS8Y4W3_9BURK</name>
<evidence type="ECO:0000259" key="7">
    <source>
        <dbReference type="PROSITE" id="PS50968"/>
    </source>
</evidence>